<dbReference type="PANTHER" id="PTHR43592:SF4">
    <property type="entry name" value="CAAX AMINO TERMINAL PROTEASE FAMILY PROTEIN"/>
    <property type="match status" value="1"/>
</dbReference>
<keyword evidence="1" id="KW-0472">Membrane</keyword>
<feature type="transmembrane region" description="Helical" evidence="1">
    <location>
        <begin position="115"/>
        <end position="135"/>
    </location>
</feature>
<dbReference type="GO" id="GO:0004175">
    <property type="term" value="F:endopeptidase activity"/>
    <property type="evidence" value="ECO:0007669"/>
    <property type="project" value="UniProtKB-ARBA"/>
</dbReference>
<name>A0AAU9MFG2_9ASTR</name>
<evidence type="ECO:0000313" key="3">
    <source>
        <dbReference type="EMBL" id="CAH1424502.1"/>
    </source>
</evidence>
<dbReference type="GO" id="GO:0080120">
    <property type="term" value="P:CAAX-box protein maturation"/>
    <property type="evidence" value="ECO:0007669"/>
    <property type="project" value="UniProtKB-ARBA"/>
</dbReference>
<proteinExistence type="predicted"/>
<gene>
    <name evidence="3" type="ORF">LVIROSA_LOCUS11701</name>
</gene>
<feature type="domain" description="CAAX prenyl protease 2/Lysostaphin resistance protein A-like" evidence="2">
    <location>
        <begin position="202"/>
        <end position="238"/>
    </location>
</feature>
<dbReference type="InterPro" id="IPR003675">
    <property type="entry name" value="Rce1/LyrA-like_dom"/>
</dbReference>
<accession>A0AAU9MFG2</accession>
<evidence type="ECO:0000259" key="2">
    <source>
        <dbReference type="Pfam" id="PF02517"/>
    </source>
</evidence>
<feature type="transmembrane region" description="Helical" evidence="1">
    <location>
        <begin position="81"/>
        <end position="103"/>
    </location>
</feature>
<evidence type="ECO:0000256" key="1">
    <source>
        <dbReference type="SAM" id="Phobius"/>
    </source>
</evidence>
<keyword evidence="4" id="KW-1185">Reference proteome</keyword>
<reference evidence="3 4" key="1">
    <citation type="submission" date="2022-01" db="EMBL/GenBank/DDBJ databases">
        <authorList>
            <person name="Xiong W."/>
            <person name="Schranz E."/>
        </authorList>
    </citation>
    <scope>NUCLEOTIDE SEQUENCE [LARGE SCALE GENOMIC DNA]</scope>
</reference>
<dbReference type="Proteomes" id="UP001157418">
    <property type="component" value="Unassembled WGS sequence"/>
</dbReference>
<dbReference type="PANTHER" id="PTHR43592">
    <property type="entry name" value="CAAX AMINO TERMINAL PROTEASE"/>
    <property type="match status" value="1"/>
</dbReference>
<feature type="transmembrane region" description="Helical" evidence="1">
    <location>
        <begin position="198"/>
        <end position="217"/>
    </location>
</feature>
<keyword evidence="1" id="KW-1133">Transmembrane helix</keyword>
<protein>
    <recommendedName>
        <fullName evidence="2">CAAX prenyl protease 2/Lysostaphin resistance protein A-like domain-containing protein</fullName>
    </recommendedName>
</protein>
<dbReference type="AlphaFoldDB" id="A0AAU9MFG2"/>
<dbReference type="Pfam" id="PF02517">
    <property type="entry name" value="Rce1-like"/>
    <property type="match status" value="1"/>
</dbReference>
<dbReference type="EMBL" id="CAKMRJ010001668">
    <property type="protein sequence ID" value="CAH1424502.1"/>
    <property type="molecule type" value="Genomic_DNA"/>
</dbReference>
<keyword evidence="1" id="KW-0812">Transmembrane</keyword>
<comment type="caution">
    <text evidence="3">The sequence shown here is derived from an EMBL/GenBank/DDBJ whole genome shotgun (WGS) entry which is preliminary data.</text>
</comment>
<evidence type="ECO:0000313" key="4">
    <source>
        <dbReference type="Proteomes" id="UP001157418"/>
    </source>
</evidence>
<sequence length="325" mass="36771">MTMLTVHLPRRFSSLTRAPGRSIGSFQYNRIIPLSSIRVNKDSSFKLRCIRKDCNHKASQAFSILKTDLESDNGSTWSTMAFYVFSLHIPLSFGGLSVVAQLLNQTHLNPDIQALSLLLIQTLELGAFMLLLQFSEKPFNIFSFFETRVFPKERNWLLASLIGLGFLLAFIFLTSFVADKLIGPKDVNNPILKEVLSGGPLSVFWLTLLYCVVTPVLEETVYRGFLLTSLASRMEWKKAVEAKVAIDALGDANQDDNQGYQIPVATTIFSPSETFHPTTNQIQPVCAHEFNQQMPSRNEPLFNLKSLNGFHMESKLQQRRRLGFW</sequence>
<feature type="transmembrane region" description="Helical" evidence="1">
    <location>
        <begin position="156"/>
        <end position="178"/>
    </location>
</feature>
<organism evidence="3 4">
    <name type="scientific">Lactuca virosa</name>
    <dbReference type="NCBI Taxonomy" id="75947"/>
    <lineage>
        <taxon>Eukaryota</taxon>
        <taxon>Viridiplantae</taxon>
        <taxon>Streptophyta</taxon>
        <taxon>Embryophyta</taxon>
        <taxon>Tracheophyta</taxon>
        <taxon>Spermatophyta</taxon>
        <taxon>Magnoliopsida</taxon>
        <taxon>eudicotyledons</taxon>
        <taxon>Gunneridae</taxon>
        <taxon>Pentapetalae</taxon>
        <taxon>asterids</taxon>
        <taxon>campanulids</taxon>
        <taxon>Asterales</taxon>
        <taxon>Asteraceae</taxon>
        <taxon>Cichorioideae</taxon>
        <taxon>Cichorieae</taxon>
        <taxon>Lactucinae</taxon>
        <taxon>Lactuca</taxon>
    </lineage>
</organism>